<name>A0A6A7BL46_9PLEO</name>
<keyword evidence="2" id="KW-1185">Reference proteome</keyword>
<organism evidence="1 2">
    <name type="scientific">Plenodomus tracheiphilus IPT5</name>
    <dbReference type="NCBI Taxonomy" id="1408161"/>
    <lineage>
        <taxon>Eukaryota</taxon>
        <taxon>Fungi</taxon>
        <taxon>Dikarya</taxon>
        <taxon>Ascomycota</taxon>
        <taxon>Pezizomycotina</taxon>
        <taxon>Dothideomycetes</taxon>
        <taxon>Pleosporomycetidae</taxon>
        <taxon>Pleosporales</taxon>
        <taxon>Pleosporineae</taxon>
        <taxon>Leptosphaeriaceae</taxon>
        <taxon>Plenodomus</taxon>
    </lineage>
</organism>
<proteinExistence type="predicted"/>
<dbReference type="EMBL" id="MU006292">
    <property type="protein sequence ID" value="KAF2854868.1"/>
    <property type="molecule type" value="Genomic_DNA"/>
</dbReference>
<accession>A0A6A7BL46</accession>
<evidence type="ECO:0000313" key="1">
    <source>
        <dbReference type="EMBL" id="KAF2854868.1"/>
    </source>
</evidence>
<reference evidence="1" key="1">
    <citation type="submission" date="2020-01" db="EMBL/GenBank/DDBJ databases">
        <authorList>
            <consortium name="DOE Joint Genome Institute"/>
            <person name="Haridas S."/>
            <person name="Albert R."/>
            <person name="Binder M."/>
            <person name="Bloem J."/>
            <person name="Labutti K."/>
            <person name="Salamov A."/>
            <person name="Andreopoulos B."/>
            <person name="Baker S.E."/>
            <person name="Barry K."/>
            <person name="Bills G."/>
            <person name="Bluhm B.H."/>
            <person name="Cannon C."/>
            <person name="Castanera R."/>
            <person name="Culley D.E."/>
            <person name="Daum C."/>
            <person name="Ezra D."/>
            <person name="Gonzalez J.B."/>
            <person name="Henrissat B."/>
            <person name="Kuo A."/>
            <person name="Liang C."/>
            <person name="Lipzen A."/>
            <person name="Lutzoni F."/>
            <person name="Magnuson J."/>
            <person name="Mondo S."/>
            <person name="Nolan M."/>
            <person name="Ohm R."/>
            <person name="Pangilinan J."/>
            <person name="Park H.-J."/>
            <person name="Ramirez L."/>
            <person name="Alfaro M."/>
            <person name="Sun H."/>
            <person name="Tritt A."/>
            <person name="Yoshinaga Y."/>
            <person name="Zwiers L.-H."/>
            <person name="Turgeon B.G."/>
            <person name="Goodwin S.B."/>
            <person name="Spatafora J.W."/>
            <person name="Crous P.W."/>
            <person name="Grigoriev I.V."/>
        </authorList>
    </citation>
    <scope>NUCLEOTIDE SEQUENCE</scope>
    <source>
        <strain evidence="1">IPT5</strain>
    </source>
</reference>
<dbReference type="Proteomes" id="UP000799423">
    <property type="component" value="Unassembled WGS sequence"/>
</dbReference>
<gene>
    <name evidence="1" type="ORF">T440DRAFT_245092</name>
</gene>
<protein>
    <submittedName>
        <fullName evidence="1">Uncharacterized protein</fullName>
    </submittedName>
</protein>
<sequence length="98" mass="11152">MRRVILLPGFFKSSTTPPRPSYGYAIAISYDQPPFRISQLLTRRTSRCPLAVHLPAMDRVNLRPEVLRTLRVVWCHKKLLSVSPTYQSEGCQGAVQII</sequence>
<evidence type="ECO:0000313" key="2">
    <source>
        <dbReference type="Proteomes" id="UP000799423"/>
    </source>
</evidence>
<dbReference type="AlphaFoldDB" id="A0A6A7BL46"/>